<accession>A0A928Z996</accession>
<protein>
    <submittedName>
        <fullName evidence="1">Uncharacterized protein</fullName>
    </submittedName>
</protein>
<gene>
    <name evidence="1" type="ORF">IQ235_11745</name>
</gene>
<dbReference type="Proteomes" id="UP000621799">
    <property type="component" value="Unassembled WGS sequence"/>
</dbReference>
<comment type="caution">
    <text evidence="1">The sequence shown here is derived from an EMBL/GenBank/DDBJ whole genome shotgun (WGS) entry which is preliminary data.</text>
</comment>
<dbReference type="EMBL" id="JADEXN010000198">
    <property type="protein sequence ID" value="MBE9041454.1"/>
    <property type="molecule type" value="Genomic_DNA"/>
</dbReference>
<evidence type="ECO:0000313" key="1">
    <source>
        <dbReference type="EMBL" id="MBE9041454.1"/>
    </source>
</evidence>
<evidence type="ECO:0000313" key="2">
    <source>
        <dbReference type="Proteomes" id="UP000621799"/>
    </source>
</evidence>
<dbReference type="AlphaFoldDB" id="A0A928Z996"/>
<organism evidence="1 2">
    <name type="scientific">Zarconia navalis LEGE 11467</name>
    <dbReference type="NCBI Taxonomy" id="1828826"/>
    <lineage>
        <taxon>Bacteria</taxon>
        <taxon>Bacillati</taxon>
        <taxon>Cyanobacteriota</taxon>
        <taxon>Cyanophyceae</taxon>
        <taxon>Oscillatoriophycideae</taxon>
        <taxon>Oscillatoriales</taxon>
        <taxon>Oscillatoriales incertae sedis</taxon>
        <taxon>Zarconia</taxon>
        <taxon>Zarconia navalis</taxon>
    </lineage>
</organism>
<name>A0A928Z996_9CYAN</name>
<reference evidence="1" key="1">
    <citation type="submission" date="2020-10" db="EMBL/GenBank/DDBJ databases">
        <authorList>
            <person name="Castelo-Branco R."/>
            <person name="Eusebio N."/>
            <person name="Adriana R."/>
            <person name="Vieira A."/>
            <person name="Brugerolle De Fraissinette N."/>
            <person name="Rezende De Castro R."/>
            <person name="Schneider M.P."/>
            <person name="Vasconcelos V."/>
            <person name="Leao P.N."/>
        </authorList>
    </citation>
    <scope>NUCLEOTIDE SEQUENCE</scope>
    <source>
        <strain evidence="1">LEGE 11467</strain>
    </source>
</reference>
<dbReference type="RefSeq" id="WP_264321661.1">
    <property type="nucleotide sequence ID" value="NZ_JADEXN010000198.1"/>
</dbReference>
<keyword evidence="2" id="KW-1185">Reference proteome</keyword>
<sequence length="92" mass="10827">MDKQEVLELYTQVKLDFVKNQFKSSTLSQIDLIGADPIENIYYIKKYEISSNKFIGLGLNKYKLKKCRFLKRKLEEFNPDKSEARTIDLGED</sequence>
<proteinExistence type="predicted"/>